<proteinExistence type="predicted"/>
<comment type="caution">
    <text evidence="1">The sequence shown here is derived from an EMBL/GenBank/DDBJ whole genome shotgun (WGS) entry which is preliminary data.</text>
</comment>
<gene>
    <name evidence="1" type="ORF">ACHAXA_009022</name>
</gene>
<evidence type="ECO:0000313" key="1">
    <source>
        <dbReference type="EMBL" id="KAL3811074.1"/>
    </source>
</evidence>
<reference evidence="1 2" key="1">
    <citation type="submission" date="2024-10" db="EMBL/GenBank/DDBJ databases">
        <title>Updated reference genomes for cyclostephanoid diatoms.</title>
        <authorList>
            <person name="Roberts W.R."/>
            <person name="Alverson A.J."/>
        </authorList>
    </citation>
    <scope>NUCLEOTIDE SEQUENCE [LARGE SCALE GENOMIC DNA]</scope>
    <source>
        <strain evidence="1 2">AJA228-03</strain>
    </source>
</reference>
<keyword evidence="2" id="KW-1185">Reference proteome</keyword>
<organism evidence="1 2">
    <name type="scientific">Cyclostephanos tholiformis</name>
    <dbReference type="NCBI Taxonomy" id="382380"/>
    <lineage>
        <taxon>Eukaryota</taxon>
        <taxon>Sar</taxon>
        <taxon>Stramenopiles</taxon>
        <taxon>Ochrophyta</taxon>
        <taxon>Bacillariophyta</taxon>
        <taxon>Coscinodiscophyceae</taxon>
        <taxon>Thalassiosirophycidae</taxon>
        <taxon>Stephanodiscales</taxon>
        <taxon>Stephanodiscaceae</taxon>
        <taxon>Cyclostephanos</taxon>
    </lineage>
</organism>
<sequence>MDNILDNLLYADSKNCALLKEVAMDFITRNKVEAMEKITFIDAPGTLMRDLLASVARRETTGLSTIVELRRRAHSEGLDIDDSRDMLVAALRSRNLKKQRTS</sequence>
<dbReference type="AlphaFoldDB" id="A0ABD3RDH2"/>
<dbReference type="EMBL" id="JALLPB020000283">
    <property type="protein sequence ID" value="KAL3811074.1"/>
    <property type="molecule type" value="Genomic_DNA"/>
</dbReference>
<dbReference type="CDD" id="cd14733">
    <property type="entry name" value="BACK"/>
    <property type="match status" value="1"/>
</dbReference>
<dbReference type="Gene3D" id="1.25.40.420">
    <property type="match status" value="1"/>
</dbReference>
<dbReference type="Proteomes" id="UP001530377">
    <property type="component" value="Unassembled WGS sequence"/>
</dbReference>
<accession>A0ABD3RDH2</accession>
<name>A0ABD3RDH2_9STRA</name>
<evidence type="ECO:0000313" key="2">
    <source>
        <dbReference type="Proteomes" id="UP001530377"/>
    </source>
</evidence>
<protein>
    <submittedName>
        <fullName evidence="1">Uncharacterized protein</fullName>
    </submittedName>
</protein>